<keyword evidence="1 5" id="KW-0479">Metal-binding</keyword>
<proteinExistence type="predicted"/>
<keyword evidence="4 5" id="KW-0862">Zinc</keyword>
<dbReference type="GO" id="GO:0003729">
    <property type="term" value="F:mRNA binding"/>
    <property type="evidence" value="ECO:0007669"/>
    <property type="project" value="InterPro"/>
</dbReference>
<dbReference type="PANTHER" id="PTHR12547">
    <property type="entry name" value="CCCH ZINC FINGER/TIS11-RELATED"/>
    <property type="match status" value="1"/>
</dbReference>
<comment type="caution">
    <text evidence="7">The sequence shown here is derived from an EMBL/GenBank/DDBJ whole genome shotgun (WGS) entry which is preliminary data.</text>
</comment>
<evidence type="ECO:0000259" key="6">
    <source>
        <dbReference type="PROSITE" id="PS50103"/>
    </source>
</evidence>
<reference evidence="7" key="1">
    <citation type="submission" date="2018-01" db="EMBL/GenBank/DDBJ databases">
        <authorList>
            <person name="Mao J.F."/>
        </authorList>
    </citation>
    <scope>NUCLEOTIDE SEQUENCE</scope>
    <source>
        <strain evidence="7">Huo1</strain>
        <tissue evidence="7">Leaf</tissue>
    </source>
</reference>
<dbReference type="PROSITE" id="PS50103">
    <property type="entry name" value="ZF_C3H1"/>
    <property type="match status" value="2"/>
</dbReference>
<gene>
    <name evidence="7" type="ORF">SASPL_126330</name>
</gene>
<dbReference type="GO" id="GO:0051252">
    <property type="term" value="P:regulation of RNA metabolic process"/>
    <property type="evidence" value="ECO:0007669"/>
    <property type="project" value="UniProtKB-ARBA"/>
</dbReference>
<feature type="domain" description="C3H1-type" evidence="6">
    <location>
        <begin position="81"/>
        <end position="109"/>
    </location>
</feature>
<feature type="zinc finger region" description="C3H1-type" evidence="5">
    <location>
        <begin position="157"/>
        <end position="184"/>
    </location>
</feature>
<keyword evidence="8" id="KW-1185">Reference proteome</keyword>
<dbReference type="Gene3D" id="4.10.1000.10">
    <property type="entry name" value="Zinc finger, CCCH-type"/>
    <property type="match status" value="2"/>
</dbReference>
<feature type="domain" description="C3H1-type" evidence="6">
    <location>
        <begin position="157"/>
        <end position="184"/>
    </location>
</feature>
<evidence type="ECO:0000256" key="1">
    <source>
        <dbReference type="ARBA" id="ARBA00022723"/>
    </source>
</evidence>
<evidence type="ECO:0000256" key="5">
    <source>
        <dbReference type="PROSITE-ProRule" id="PRU00723"/>
    </source>
</evidence>
<evidence type="ECO:0000256" key="2">
    <source>
        <dbReference type="ARBA" id="ARBA00022737"/>
    </source>
</evidence>
<evidence type="ECO:0000313" key="7">
    <source>
        <dbReference type="EMBL" id="KAG6413616.1"/>
    </source>
</evidence>
<dbReference type="AlphaFoldDB" id="A0A8X8XGT3"/>
<dbReference type="PANTHER" id="PTHR12547:SF173">
    <property type="entry name" value="ZINC FINGER CCCH DOMAIN-CONTAINING PROTEIN 52"/>
    <property type="match status" value="1"/>
</dbReference>
<evidence type="ECO:0000256" key="4">
    <source>
        <dbReference type="ARBA" id="ARBA00022833"/>
    </source>
</evidence>
<dbReference type="Proteomes" id="UP000298416">
    <property type="component" value="Unassembled WGS sequence"/>
</dbReference>
<dbReference type="InterPro" id="IPR045877">
    <property type="entry name" value="ZFP36-like"/>
</dbReference>
<dbReference type="SUPFAM" id="SSF90229">
    <property type="entry name" value="CCCH zinc finger"/>
    <property type="match status" value="2"/>
</dbReference>
<dbReference type="EMBL" id="PNBA02000009">
    <property type="protein sequence ID" value="KAG6413616.1"/>
    <property type="molecule type" value="Genomic_DNA"/>
</dbReference>
<dbReference type="GO" id="GO:0008270">
    <property type="term" value="F:zinc ion binding"/>
    <property type="evidence" value="ECO:0007669"/>
    <property type="project" value="UniProtKB-KW"/>
</dbReference>
<dbReference type="GO" id="GO:0010468">
    <property type="term" value="P:regulation of gene expression"/>
    <property type="evidence" value="ECO:0007669"/>
    <property type="project" value="UniProtKB-ARBA"/>
</dbReference>
<dbReference type="InterPro" id="IPR036855">
    <property type="entry name" value="Znf_CCCH_sf"/>
</dbReference>
<evidence type="ECO:0000256" key="3">
    <source>
        <dbReference type="ARBA" id="ARBA00022771"/>
    </source>
</evidence>
<dbReference type="FunFam" id="4.10.1000.10:FF:000003">
    <property type="entry name" value="Zinc finger CCCH domain-containing protein"/>
    <property type="match status" value="1"/>
</dbReference>
<protein>
    <recommendedName>
        <fullName evidence="6">C3H1-type domain-containing protein</fullName>
    </recommendedName>
</protein>
<sequence>MDSRKRGRPESSYGGASKKSKTARVFCHEQKFHNQFASLILADSVSLFLPTTPHYTSRISAFSRISQFIFFVIGYKAVPGAIKTKMCIKFKTEGGCMFGDKCSFAHGERELIAPSDRGGVDLCLAETTRGILISNTSSLKVHSTESRKPARGKIDSNSKKKLCKNFTRGSCMFGERCHFAHVAD</sequence>
<dbReference type="InterPro" id="IPR000571">
    <property type="entry name" value="Znf_CCCH"/>
</dbReference>
<keyword evidence="3 5" id="KW-0863">Zinc-finger</keyword>
<accession>A0A8X8XGT3</accession>
<dbReference type="SMART" id="SM00356">
    <property type="entry name" value="ZnF_C3H1"/>
    <property type="match status" value="2"/>
</dbReference>
<organism evidence="7">
    <name type="scientific">Salvia splendens</name>
    <name type="common">Scarlet sage</name>
    <dbReference type="NCBI Taxonomy" id="180675"/>
    <lineage>
        <taxon>Eukaryota</taxon>
        <taxon>Viridiplantae</taxon>
        <taxon>Streptophyta</taxon>
        <taxon>Embryophyta</taxon>
        <taxon>Tracheophyta</taxon>
        <taxon>Spermatophyta</taxon>
        <taxon>Magnoliopsida</taxon>
        <taxon>eudicotyledons</taxon>
        <taxon>Gunneridae</taxon>
        <taxon>Pentapetalae</taxon>
        <taxon>asterids</taxon>
        <taxon>lamiids</taxon>
        <taxon>Lamiales</taxon>
        <taxon>Lamiaceae</taxon>
        <taxon>Nepetoideae</taxon>
        <taxon>Mentheae</taxon>
        <taxon>Salviinae</taxon>
        <taxon>Salvia</taxon>
        <taxon>Salvia subgen. Calosphace</taxon>
        <taxon>core Calosphace</taxon>
    </lineage>
</organism>
<reference evidence="7" key="2">
    <citation type="submission" date="2020-08" db="EMBL/GenBank/DDBJ databases">
        <title>Plant Genome Project.</title>
        <authorList>
            <person name="Zhang R.-G."/>
        </authorList>
    </citation>
    <scope>NUCLEOTIDE SEQUENCE</scope>
    <source>
        <strain evidence="7">Huo1</strain>
        <tissue evidence="7">Leaf</tissue>
    </source>
</reference>
<feature type="zinc finger region" description="C3H1-type" evidence="5">
    <location>
        <begin position="81"/>
        <end position="109"/>
    </location>
</feature>
<name>A0A8X8XGT3_SALSN</name>
<dbReference type="Pfam" id="PF00642">
    <property type="entry name" value="zf-CCCH"/>
    <property type="match status" value="2"/>
</dbReference>
<keyword evidence="2" id="KW-0677">Repeat</keyword>
<evidence type="ECO:0000313" key="8">
    <source>
        <dbReference type="Proteomes" id="UP000298416"/>
    </source>
</evidence>